<proteinExistence type="predicted"/>
<evidence type="ECO:0008006" key="4">
    <source>
        <dbReference type="Google" id="ProtNLM"/>
    </source>
</evidence>
<protein>
    <recommendedName>
        <fullName evidence="4">Nucleopolyhedrovirus P10 family protein</fullName>
    </recommendedName>
</protein>
<name>A0ABT5G568_9ACTN</name>
<evidence type="ECO:0000313" key="2">
    <source>
        <dbReference type="EMBL" id="MDC2959860.1"/>
    </source>
</evidence>
<gene>
    <name evidence="2" type="ORF">PO587_36090</name>
</gene>
<feature type="region of interest" description="Disordered" evidence="1">
    <location>
        <begin position="152"/>
        <end position="177"/>
    </location>
</feature>
<evidence type="ECO:0000313" key="3">
    <source>
        <dbReference type="Proteomes" id="UP001221328"/>
    </source>
</evidence>
<dbReference type="EMBL" id="JAQOSK010000018">
    <property type="protein sequence ID" value="MDC2959860.1"/>
    <property type="molecule type" value="Genomic_DNA"/>
</dbReference>
<dbReference type="RefSeq" id="WP_272178136.1">
    <property type="nucleotide sequence ID" value="NZ_JAQOSK010000018.1"/>
</dbReference>
<keyword evidence="3" id="KW-1185">Reference proteome</keyword>
<evidence type="ECO:0000256" key="1">
    <source>
        <dbReference type="SAM" id="MobiDB-lite"/>
    </source>
</evidence>
<comment type="caution">
    <text evidence="2">The sequence shown here is derived from an EMBL/GenBank/DDBJ whole genome shotgun (WGS) entry which is preliminary data.</text>
</comment>
<accession>A0ABT5G568</accession>
<sequence length="282" mass="28666">MTEAWTQAVRSRLDLGRLLPLGGPHDGTWITEQAAVQALAPTAAEVPGVRLEPLRIGSAPLQPVSEPAVRPPASALPPGPLTIEAAFTASLVRPLPETADALRSALLGAATERLGLTTVSADMRVTDLREATEAGVPFPEAGVPFPEAGVPSGTTTATAVRPTPEAAVTRNSPPVTGTEPLRGLAGELADVAAGVPGVARLTAVLGSRPVRVEDHVDPPGRHIEVHLAVGPGHHPLSVARAVREAVAGAATTDASGPVTVAVLITETAAWRVAPPVTVMSAP</sequence>
<dbReference type="Proteomes" id="UP001221328">
    <property type="component" value="Unassembled WGS sequence"/>
</dbReference>
<reference evidence="2 3" key="1">
    <citation type="journal article" date="2015" name="Int. J. Syst. Evol. Microbiol.">
        <title>Streptomyces gilvifuscus sp. nov., an actinomycete that produces antibacterial compounds isolated from soil.</title>
        <authorList>
            <person name="Nguyen T.M."/>
            <person name="Kim J."/>
        </authorList>
    </citation>
    <scope>NUCLEOTIDE SEQUENCE [LARGE SCALE GENOMIC DNA]</scope>
    <source>
        <strain evidence="2 3">T113</strain>
    </source>
</reference>
<organism evidence="2 3">
    <name type="scientific">Streptomyces gilvifuscus</name>
    <dbReference type="NCBI Taxonomy" id="1550617"/>
    <lineage>
        <taxon>Bacteria</taxon>
        <taxon>Bacillati</taxon>
        <taxon>Actinomycetota</taxon>
        <taxon>Actinomycetes</taxon>
        <taxon>Kitasatosporales</taxon>
        <taxon>Streptomycetaceae</taxon>
        <taxon>Streptomyces</taxon>
    </lineage>
</organism>